<dbReference type="FunFam" id="1.25.40.10:FF:000125">
    <property type="entry name" value="Pentatricopeptide repeat-containing protein"/>
    <property type="match status" value="2"/>
</dbReference>
<dbReference type="GO" id="GO:0003723">
    <property type="term" value="F:RNA binding"/>
    <property type="evidence" value="ECO:0007669"/>
    <property type="project" value="InterPro"/>
</dbReference>
<comment type="caution">
    <text evidence="5">The sequence shown here is derived from an EMBL/GenBank/DDBJ whole genome shotgun (WGS) entry which is preliminary data.</text>
</comment>
<dbReference type="InterPro" id="IPR046960">
    <property type="entry name" value="PPR_At4g14850-like_plant"/>
</dbReference>
<evidence type="ECO:0000313" key="5">
    <source>
        <dbReference type="EMBL" id="CAH9081390.1"/>
    </source>
</evidence>
<dbReference type="Pfam" id="PF14432">
    <property type="entry name" value="DYW_deaminase"/>
    <property type="match status" value="1"/>
</dbReference>
<name>A0A9P0Z003_CUSEU</name>
<dbReference type="Pfam" id="PF12854">
    <property type="entry name" value="PPR_1"/>
    <property type="match status" value="1"/>
</dbReference>
<dbReference type="NCBIfam" id="TIGR00756">
    <property type="entry name" value="PPR"/>
    <property type="match status" value="9"/>
</dbReference>
<feature type="domain" description="DYW" evidence="4">
    <location>
        <begin position="612"/>
        <end position="704"/>
    </location>
</feature>
<gene>
    <name evidence="5" type="ORF">CEURO_LOCUS7885</name>
</gene>
<dbReference type="GO" id="GO:0048731">
    <property type="term" value="P:system development"/>
    <property type="evidence" value="ECO:0007669"/>
    <property type="project" value="UniProtKB-ARBA"/>
</dbReference>
<dbReference type="InterPro" id="IPR032867">
    <property type="entry name" value="DYW_dom"/>
</dbReference>
<dbReference type="Pfam" id="PF13041">
    <property type="entry name" value="PPR_2"/>
    <property type="match status" value="2"/>
</dbReference>
<proteinExistence type="inferred from homology"/>
<feature type="repeat" description="PPR" evidence="3">
    <location>
        <begin position="396"/>
        <end position="430"/>
    </location>
</feature>
<evidence type="ECO:0000256" key="2">
    <source>
        <dbReference type="ARBA" id="ARBA00022737"/>
    </source>
</evidence>
<dbReference type="Pfam" id="PF20431">
    <property type="entry name" value="E_motif"/>
    <property type="match status" value="1"/>
</dbReference>
<dbReference type="PANTHER" id="PTHR47926">
    <property type="entry name" value="PENTATRICOPEPTIDE REPEAT-CONTAINING PROTEIN"/>
    <property type="match status" value="1"/>
</dbReference>
<evidence type="ECO:0000256" key="1">
    <source>
        <dbReference type="ARBA" id="ARBA00006643"/>
    </source>
</evidence>
<dbReference type="EMBL" id="CAMAPE010000014">
    <property type="protein sequence ID" value="CAH9081390.1"/>
    <property type="molecule type" value="Genomic_DNA"/>
</dbReference>
<keyword evidence="6" id="KW-1185">Reference proteome</keyword>
<dbReference type="Pfam" id="PF01535">
    <property type="entry name" value="PPR"/>
    <property type="match status" value="9"/>
</dbReference>
<dbReference type="PROSITE" id="PS51375">
    <property type="entry name" value="PPR"/>
    <property type="match status" value="8"/>
</dbReference>
<feature type="repeat" description="PPR" evidence="3">
    <location>
        <begin position="233"/>
        <end position="267"/>
    </location>
</feature>
<feature type="repeat" description="PPR" evidence="3">
    <location>
        <begin position="295"/>
        <end position="329"/>
    </location>
</feature>
<comment type="similarity">
    <text evidence="1">Belongs to the PPR family. PCMP-H subfamily.</text>
</comment>
<feature type="repeat" description="PPR" evidence="3">
    <location>
        <begin position="47"/>
        <end position="77"/>
    </location>
</feature>
<keyword evidence="2" id="KW-0677">Repeat</keyword>
<dbReference type="Gene3D" id="1.25.40.10">
    <property type="entry name" value="Tetratricopeptide repeat domain"/>
    <property type="match status" value="5"/>
</dbReference>
<dbReference type="InterPro" id="IPR011990">
    <property type="entry name" value="TPR-like_helical_dom_sf"/>
</dbReference>
<dbReference type="OrthoDB" id="1028258at2759"/>
<dbReference type="FunFam" id="1.25.40.10:FF:001506">
    <property type="entry name" value="Os03g0317100 protein"/>
    <property type="match status" value="1"/>
</dbReference>
<dbReference type="FunFam" id="1.25.40.10:FF:000366">
    <property type="entry name" value="Pentatricopeptide (PPR) repeat-containing protein"/>
    <property type="match status" value="1"/>
</dbReference>
<evidence type="ECO:0000313" key="6">
    <source>
        <dbReference type="Proteomes" id="UP001152484"/>
    </source>
</evidence>
<organism evidence="5 6">
    <name type="scientific">Cuscuta europaea</name>
    <name type="common">European dodder</name>
    <dbReference type="NCBI Taxonomy" id="41803"/>
    <lineage>
        <taxon>Eukaryota</taxon>
        <taxon>Viridiplantae</taxon>
        <taxon>Streptophyta</taxon>
        <taxon>Embryophyta</taxon>
        <taxon>Tracheophyta</taxon>
        <taxon>Spermatophyta</taxon>
        <taxon>Magnoliopsida</taxon>
        <taxon>eudicotyledons</taxon>
        <taxon>Gunneridae</taxon>
        <taxon>Pentapetalae</taxon>
        <taxon>asterids</taxon>
        <taxon>lamiids</taxon>
        <taxon>Solanales</taxon>
        <taxon>Convolvulaceae</taxon>
        <taxon>Cuscuteae</taxon>
        <taxon>Cuscuta</taxon>
        <taxon>Cuscuta subgen. Cuscuta</taxon>
    </lineage>
</organism>
<dbReference type="AlphaFoldDB" id="A0A9P0Z003"/>
<dbReference type="PANTHER" id="PTHR47926:SF373">
    <property type="entry name" value="TETRATRICOPEPTIDE-LIKE HELICAL DOMAIN SUPERFAMILY, DYW DOMAIN-CONTAINING PROTEIN"/>
    <property type="match status" value="1"/>
</dbReference>
<dbReference type="InterPro" id="IPR046848">
    <property type="entry name" value="E_motif"/>
</dbReference>
<accession>A0A9P0Z003</accession>
<protein>
    <recommendedName>
        <fullName evidence="4">DYW domain-containing protein</fullName>
    </recommendedName>
</protein>
<reference evidence="5" key="1">
    <citation type="submission" date="2022-07" db="EMBL/GenBank/DDBJ databases">
        <authorList>
            <person name="Macas J."/>
            <person name="Novak P."/>
            <person name="Neumann P."/>
        </authorList>
    </citation>
    <scope>NUCLEOTIDE SEQUENCE</scope>
</reference>
<feature type="repeat" description="PPR" evidence="3">
    <location>
        <begin position="140"/>
        <end position="170"/>
    </location>
</feature>
<sequence>MCRLFYLQYKRYFSTNILSTNSQIACFARSGQIDDARKVFDQLSKKSIATWNAMISCYFQNHQPIEAQKLFDQMPKRNIVSWNGLISGYVKNRMVDEARKVFGRMPERNVVSWTALVRGYVEEGLIYEAESLFWQMPEKNVVSWTVMMGGLIHDGRIDEAKRLYDMMPVKDVVSMTNMIGGYCLAGRVDQAREIFDGMEVKNVVSWTSMVTGYAQNDRVDIARKLFEVMPEKNEVSWTSMLLGYTQNGRIEDAWKLFKEMPLKPTAACNAIILGVGQNGEIEKARVVFDSTKEKDGGTWSAMIKVYERKGCELNALGLFRLMQSKGVRPNFPSLISILSVCASLASVDCGREVHASLIRSNFDEDVYVSSVLITMYFKCGDLVRARRVFDRSSSKDTVMWNSMITGYAQNGLGEESVNFFREMCLQGIAPDVVTFVGLLTACSYTGKVKEAEDIFDSMKSEYRVEPETAHYACMVDVLGRAGRLTEAMGLIEKMPVVADAVIWGSLLNACKMHMNLDLAEVAAKELLLLEPQKSGPYVLLSNIYATKGMWADVAKVREDMRSRKLSKSPACSWLEVEKKVHMFTGGENKPHPEHQMITKMLDKLGSMLRESGYCPDGSFVLHDLEEEERAQSLRYHSERLAVAYGLLKLPEGVAIRVMKNLRVCGDCHSAIKLIAKVTGREIILRDANRFHHFKEGSCSCRDYW</sequence>
<dbReference type="Proteomes" id="UP001152484">
    <property type="component" value="Unassembled WGS sequence"/>
</dbReference>
<dbReference type="GO" id="GO:0009451">
    <property type="term" value="P:RNA modification"/>
    <property type="evidence" value="ECO:0007669"/>
    <property type="project" value="InterPro"/>
</dbReference>
<dbReference type="InterPro" id="IPR002885">
    <property type="entry name" value="PPR_rpt"/>
</dbReference>
<evidence type="ECO:0000259" key="4">
    <source>
        <dbReference type="Pfam" id="PF14432"/>
    </source>
</evidence>
<evidence type="ECO:0000256" key="3">
    <source>
        <dbReference type="PROSITE-ProRule" id="PRU00708"/>
    </source>
</evidence>
<dbReference type="GO" id="GO:0008270">
    <property type="term" value="F:zinc ion binding"/>
    <property type="evidence" value="ECO:0007669"/>
    <property type="project" value="InterPro"/>
</dbReference>
<feature type="repeat" description="PPR" evidence="3">
    <location>
        <begin position="78"/>
        <end position="112"/>
    </location>
</feature>
<feature type="repeat" description="PPR" evidence="3">
    <location>
        <begin position="171"/>
        <end position="205"/>
    </location>
</feature>
<feature type="repeat" description="PPR" evidence="3">
    <location>
        <begin position="431"/>
        <end position="461"/>
    </location>
</feature>